<reference evidence="2 3" key="1">
    <citation type="submission" date="2024-02" db="EMBL/GenBank/DDBJ databases">
        <authorList>
            <person name="Chen Y."/>
            <person name="Shah S."/>
            <person name="Dougan E. K."/>
            <person name="Thang M."/>
            <person name="Chan C."/>
        </authorList>
    </citation>
    <scope>NUCLEOTIDE SEQUENCE [LARGE SCALE GENOMIC DNA]</scope>
</reference>
<protein>
    <submittedName>
        <fullName evidence="2">Uncharacterized protein</fullName>
    </submittedName>
</protein>
<feature type="compositionally biased region" description="Basic and acidic residues" evidence="1">
    <location>
        <begin position="451"/>
        <end position="462"/>
    </location>
</feature>
<name>A0ABP0QL49_9DINO</name>
<feature type="compositionally biased region" description="Low complexity" evidence="1">
    <location>
        <begin position="319"/>
        <end position="328"/>
    </location>
</feature>
<comment type="caution">
    <text evidence="2">The sequence shown here is derived from an EMBL/GenBank/DDBJ whole genome shotgun (WGS) entry which is preliminary data.</text>
</comment>
<feature type="compositionally biased region" description="Polar residues" evidence="1">
    <location>
        <begin position="282"/>
        <end position="294"/>
    </location>
</feature>
<dbReference type="Proteomes" id="UP001642464">
    <property type="component" value="Unassembled WGS sequence"/>
</dbReference>
<feature type="compositionally biased region" description="Acidic residues" evidence="1">
    <location>
        <begin position="471"/>
        <end position="481"/>
    </location>
</feature>
<feature type="region of interest" description="Disordered" evidence="1">
    <location>
        <begin position="219"/>
        <end position="523"/>
    </location>
</feature>
<feature type="compositionally biased region" description="Basic residues" evidence="1">
    <location>
        <begin position="500"/>
        <end position="520"/>
    </location>
</feature>
<organism evidence="2 3">
    <name type="scientific">Durusdinium trenchii</name>
    <dbReference type="NCBI Taxonomy" id="1381693"/>
    <lineage>
        <taxon>Eukaryota</taxon>
        <taxon>Sar</taxon>
        <taxon>Alveolata</taxon>
        <taxon>Dinophyceae</taxon>
        <taxon>Suessiales</taxon>
        <taxon>Symbiodiniaceae</taxon>
        <taxon>Durusdinium</taxon>
    </lineage>
</organism>
<dbReference type="EMBL" id="CAXAMM010039792">
    <property type="protein sequence ID" value="CAK9088922.1"/>
    <property type="molecule type" value="Genomic_DNA"/>
</dbReference>
<accession>A0ABP0QL49</accession>
<evidence type="ECO:0000256" key="1">
    <source>
        <dbReference type="SAM" id="MobiDB-lite"/>
    </source>
</evidence>
<keyword evidence="3" id="KW-1185">Reference proteome</keyword>
<feature type="compositionally biased region" description="Basic residues" evidence="1">
    <location>
        <begin position="302"/>
        <end position="318"/>
    </location>
</feature>
<proteinExistence type="predicted"/>
<feature type="compositionally biased region" description="Basic residues" evidence="1">
    <location>
        <begin position="330"/>
        <end position="349"/>
    </location>
</feature>
<evidence type="ECO:0000313" key="2">
    <source>
        <dbReference type="EMBL" id="CAK9088922.1"/>
    </source>
</evidence>
<sequence length="540" mass="59051">MEARGLLEAADGVPRLEEDGMLNVIPAKEKELVDFAEIESLASSAFLDEIAAIEGLVDEDLQRAAFGNDFENDAQEQQVSQTQQDHCHAVVEPQVFACLEWVISQVVTANAVQVSADQGPGYSIRDSDPYRIDLGMKPPGARPQAVERPHMVNGDDIFGNETDAHELCPVGGLPSDDDVDDLEHDPFLDNPFEVEQDRLSHISRDSSDSDGVMETLEGLQHDEADASGISTKPTLAEGAEEDTARPDAVERPIFVSGDNVFPTKESLGGGEVFGGLPDDECSSVSSTDETSEPANSKGKPLPGRRRERPKDQKKKRSSPRVSPRMSPKGLPRRSPRGSPKQHNKGKHKQQSQLHHVALPRVDGCKAKKRSPRAPAMKIKSPGGHGNKQAKAHAAKLEQHYCPPKHAKTCSKRNEAKSSAMHGEQQDTETANERPDAVEQDPMLVSASEKNAFPRRESCKEGDVVFGGLPNDESDLDEDDDSLLLGLDTSPHLPSVIPKSTKNKRVSKSKRGFGKPRKYKTHHTELDRIIRSNKQLSGGFR</sequence>
<evidence type="ECO:0000313" key="3">
    <source>
        <dbReference type="Proteomes" id="UP001642464"/>
    </source>
</evidence>
<gene>
    <name evidence="2" type="ORF">SCF082_LOCUS41986</name>
</gene>